<protein>
    <submittedName>
        <fullName evidence="1">Uncharacterized protein</fullName>
    </submittedName>
</protein>
<accession>A0ACB8REB5</accession>
<name>A0ACB8REB5_9AGAM</name>
<reference evidence="1" key="1">
    <citation type="submission" date="2021-02" db="EMBL/GenBank/DDBJ databases">
        <authorList>
            <consortium name="DOE Joint Genome Institute"/>
            <person name="Ahrendt S."/>
            <person name="Looney B.P."/>
            <person name="Miyauchi S."/>
            <person name="Morin E."/>
            <person name="Drula E."/>
            <person name="Courty P.E."/>
            <person name="Chicoki N."/>
            <person name="Fauchery L."/>
            <person name="Kohler A."/>
            <person name="Kuo A."/>
            <person name="Labutti K."/>
            <person name="Pangilinan J."/>
            <person name="Lipzen A."/>
            <person name="Riley R."/>
            <person name="Andreopoulos W."/>
            <person name="He G."/>
            <person name="Johnson J."/>
            <person name="Barry K.W."/>
            <person name="Grigoriev I.V."/>
            <person name="Nagy L."/>
            <person name="Hibbett D."/>
            <person name="Henrissat B."/>
            <person name="Matheny P.B."/>
            <person name="Labbe J."/>
            <person name="Martin F."/>
        </authorList>
    </citation>
    <scope>NUCLEOTIDE SEQUENCE</scope>
    <source>
        <strain evidence="1">FP105234-sp</strain>
    </source>
</reference>
<reference evidence="1" key="2">
    <citation type="journal article" date="2022" name="New Phytol.">
        <title>Evolutionary transition to the ectomycorrhizal habit in the genomes of a hyperdiverse lineage of mushroom-forming fungi.</title>
        <authorList>
            <person name="Looney B."/>
            <person name="Miyauchi S."/>
            <person name="Morin E."/>
            <person name="Drula E."/>
            <person name="Courty P.E."/>
            <person name="Kohler A."/>
            <person name="Kuo A."/>
            <person name="LaButti K."/>
            <person name="Pangilinan J."/>
            <person name="Lipzen A."/>
            <person name="Riley R."/>
            <person name="Andreopoulos W."/>
            <person name="He G."/>
            <person name="Johnson J."/>
            <person name="Nolan M."/>
            <person name="Tritt A."/>
            <person name="Barry K.W."/>
            <person name="Grigoriev I.V."/>
            <person name="Nagy L.G."/>
            <person name="Hibbett D."/>
            <person name="Henrissat B."/>
            <person name="Matheny P.B."/>
            <person name="Labbe J."/>
            <person name="Martin F.M."/>
        </authorList>
    </citation>
    <scope>NUCLEOTIDE SEQUENCE</scope>
    <source>
        <strain evidence="1">FP105234-sp</strain>
    </source>
</reference>
<evidence type="ECO:0000313" key="2">
    <source>
        <dbReference type="Proteomes" id="UP000814033"/>
    </source>
</evidence>
<sequence>MMRDERPLLRREVVLILMFSSWCCIPCADRGRYVSAAVLSYDLSTLVDPGRSTAENPIHRAMWRGRRTRQTSPRVYCVVESRWGILGDDVDGTAIGDVAVGAAHPSVVLMLRRRRRATQIDSESRQLLVPAQSCPSLPDDAQRRQLCLGRICALPNASTDFWCSALHLNCSYLLIWLYAHRPSMMSQRKA</sequence>
<gene>
    <name evidence="1" type="ORF">FA95DRAFT_632404</name>
</gene>
<organism evidence="1 2">
    <name type="scientific">Auriscalpium vulgare</name>
    <dbReference type="NCBI Taxonomy" id="40419"/>
    <lineage>
        <taxon>Eukaryota</taxon>
        <taxon>Fungi</taxon>
        <taxon>Dikarya</taxon>
        <taxon>Basidiomycota</taxon>
        <taxon>Agaricomycotina</taxon>
        <taxon>Agaricomycetes</taxon>
        <taxon>Russulales</taxon>
        <taxon>Auriscalpiaceae</taxon>
        <taxon>Auriscalpium</taxon>
    </lineage>
</organism>
<dbReference type="Proteomes" id="UP000814033">
    <property type="component" value="Unassembled WGS sequence"/>
</dbReference>
<evidence type="ECO:0000313" key="1">
    <source>
        <dbReference type="EMBL" id="KAI0041925.1"/>
    </source>
</evidence>
<proteinExistence type="predicted"/>
<keyword evidence="2" id="KW-1185">Reference proteome</keyword>
<dbReference type="EMBL" id="MU276093">
    <property type="protein sequence ID" value="KAI0041925.1"/>
    <property type="molecule type" value="Genomic_DNA"/>
</dbReference>
<comment type="caution">
    <text evidence="1">The sequence shown here is derived from an EMBL/GenBank/DDBJ whole genome shotgun (WGS) entry which is preliminary data.</text>
</comment>